<dbReference type="EMBL" id="MGJT01000005">
    <property type="protein sequence ID" value="OGN13568.1"/>
    <property type="molecule type" value="Genomic_DNA"/>
</dbReference>
<dbReference type="GO" id="GO:0009379">
    <property type="term" value="C:Holliday junction helicase complex"/>
    <property type="evidence" value="ECO:0007669"/>
    <property type="project" value="InterPro"/>
</dbReference>
<evidence type="ECO:0000313" key="9">
    <source>
        <dbReference type="Proteomes" id="UP000178197"/>
    </source>
</evidence>
<evidence type="ECO:0000256" key="6">
    <source>
        <dbReference type="HAMAP-Rule" id="MF_00031"/>
    </source>
</evidence>
<comment type="subcellular location">
    <subcellularLocation>
        <location evidence="6">Cytoplasm</location>
    </subcellularLocation>
</comment>
<dbReference type="NCBIfam" id="TIGR00084">
    <property type="entry name" value="ruvA"/>
    <property type="match status" value="1"/>
</dbReference>
<dbReference type="GO" id="GO:0006310">
    <property type="term" value="P:DNA recombination"/>
    <property type="evidence" value="ECO:0007669"/>
    <property type="project" value="UniProtKB-UniRule"/>
</dbReference>
<sequence length="195" mass="21191">MISFISGTILASSENYVIIDTGGVGYRVILPERVHGILSKVGTQVKLFIYPNFNPREGSFELYGFENQDELSFFSLLLTVSGVGPKSAQSILSAVDLSTLSLAIVKGDYDYLRKLSGIGPKTSQRIILELKNKLLEKNFGAGADRDLTSEGEAVDALVSLGYTAYHAREAVKAVTAEAKTSEEKIRQALKILAKK</sequence>
<evidence type="ECO:0000259" key="7">
    <source>
        <dbReference type="SMART" id="SM00278"/>
    </source>
</evidence>
<comment type="domain">
    <text evidence="6">Has three domains with a flexible linker between the domains II and III and assumes an 'L' shape. Domain III is highly mobile and contacts RuvB.</text>
</comment>
<dbReference type="SUPFAM" id="SSF46929">
    <property type="entry name" value="DNA helicase RuvA subunit, C-terminal domain"/>
    <property type="match status" value="1"/>
</dbReference>
<dbReference type="GO" id="GO:0009378">
    <property type="term" value="F:four-way junction helicase activity"/>
    <property type="evidence" value="ECO:0007669"/>
    <property type="project" value="InterPro"/>
</dbReference>
<dbReference type="AlphaFoldDB" id="A0A1F8FLZ4"/>
<dbReference type="InterPro" id="IPR010994">
    <property type="entry name" value="RuvA_2-like"/>
</dbReference>
<feature type="domain" description="Helix-hairpin-helix DNA-binding motif class 1" evidence="7">
    <location>
        <begin position="75"/>
        <end position="94"/>
    </location>
</feature>
<protein>
    <recommendedName>
        <fullName evidence="6">Holliday junction branch migration complex subunit RuvA</fullName>
    </recommendedName>
</protein>
<comment type="function">
    <text evidence="6">The RuvA-RuvB-RuvC complex processes Holliday junction (HJ) DNA during genetic recombination and DNA repair, while the RuvA-RuvB complex plays an important role in the rescue of blocked DNA replication forks via replication fork reversal (RFR). RuvA specifically binds to HJ cruciform DNA, conferring on it an open structure. The RuvB hexamer acts as an ATP-dependent pump, pulling dsDNA into and through the RuvAB complex. HJ branch migration allows RuvC to scan DNA until it finds its consensus sequence, where it cleaves and resolves the cruciform DNA.</text>
</comment>
<organism evidence="8 9">
    <name type="scientific">Candidatus Yanofskybacteria bacterium RIFCSPHIGHO2_02_FULL_43_15c</name>
    <dbReference type="NCBI Taxonomy" id="1802679"/>
    <lineage>
        <taxon>Bacteria</taxon>
        <taxon>Candidatus Yanofskyibacteriota</taxon>
    </lineage>
</organism>
<dbReference type="Pfam" id="PF14520">
    <property type="entry name" value="HHH_5"/>
    <property type="match status" value="1"/>
</dbReference>
<evidence type="ECO:0000256" key="3">
    <source>
        <dbReference type="ARBA" id="ARBA00023125"/>
    </source>
</evidence>
<dbReference type="InterPro" id="IPR013849">
    <property type="entry name" value="DNA_helicase_Holl-junc_RuvA_I"/>
</dbReference>
<dbReference type="GO" id="GO:0000400">
    <property type="term" value="F:four-way junction DNA binding"/>
    <property type="evidence" value="ECO:0007669"/>
    <property type="project" value="UniProtKB-UniRule"/>
</dbReference>
<name>A0A1F8FLZ4_9BACT</name>
<gene>
    <name evidence="6" type="primary">ruvA</name>
    <name evidence="8" type="ORF">A3C71_02665</name>
</gene>
<dbReference type="InterPro" id="IPR011114">
    <property type="entry name" value="RuvA_C"/>
</dbReference>
<dbReference type="Gene3D" id="1.10.150.20">
    <property type="entry name" value="5' to 3' exonuclease, C-terminal subdomain"/>
    <property type="match status" value="1"/>
</dbReference>
<dbReference type="GO" id="GO:0048476">
    <property type="term" value="C:Holliday junction resolvase complex"/>
    <property type="evidence" value="ECO:0007669"/>
    <property type="project" value="UniProtKB-UniRule"/>
</dbReference>
<keyword evidence="8" id="KW-0378">Hydrolase</keyword>
<dbReference type="Pfam" id="PF01330">
    <property type="entry name" value="RuvA_N"/>
    <property type="match status" value="1"/>
</dbReference>
<reference evidence="8 9" key="1">
    <citation type="journal article" date="2016" name="Nat. Commun.">
        <title>Thousands of microbial genomes shed light on interconnected biogeochemical processes in an aquifer system.</title>
        <authorList>
            <person name="Anantharaman K."/>
            <person name="Brown C.T."/>
            <person name="Hug L.A."/>
            <person name="Sharon I."/>
            <person name="Castelle C.J."/>
            <person name="Probst A.J."/>
            <person name="Thomas B.C."/>
            <person name="Singh A."/>
            <person name="Wilkins M.J."/>
            <person name="Karaoz U."/>
            <person name="Brodie E.L."/>
            <person name="Williams K.H."/>
            <person name="Hubbard S.S."/>
            <person name="Banfield J.F."/>
        </authorList>
    </citation>
    <scope>NUCLEOTIDE SEQUENCE [LARGE SCALE GENOMIC DNA]</scope>
</reference>
<dbReference type="SUPFAM" id="SSF50249">
    <property type="entry name" value="Nucleic acid-binding proteins"/>
    <property type="match status" value="1"/>
</dbReference>
<keyword evidence="2 6" id="KW-0227">DNA damage</keyword>
<dbReference type="InterPro" id="IPR003583">
    <property type="entry name" value="Hlx-hairpin-Hlx_DNA-bd_motif"/>
</dbReference>
<dbReference type="InterPro" id="IPR036267">
    <property type="entry name" value="RuvA_C_sf"/>
</dbReference>
<keyword evidence="5 6" id="KW-0234">DNA repair</keyword>
<feature type="domain" description="Helix-hairpin-helix DNA-binding motif class 1" evidence="7">
    <location>
        <begin position="110"/>
        <end position="129"/>
    </location>
</feature>
<evidence type="ECO:0000256" key="5">
    <source>
        <dbReference type="ARBA" id="ARBA00023204"/>
    </source>
</evidence>
<evidence type="ECO:0000256" key="2">
    <source>
        <dbReference type="ARBA" id="ARBA00022763"/>
    </source>
</evidence>
<dbReference type="InterPro" id="IPR000085">
    <property type="entry name" value="RuvA"/>
</dbReference>
<dbReference type="CDD" id="cd14332">
    <property type="entry name" value="UBA_RuvA_C"/>
    <property type="match status" value="1"/>
</dbReference>
<keyword evidence="8" id="KW-0547">Nucleotide-binding</keyword>
<dbReference type="GO" id="GO:0006281">
    <property type="term" value="P:DNA repair"/>
    <property type="evidence" value="ECO:0007669"/>
    <property type="project" value="UniProtKB-UniRule"/>
</dbReference>
<keyword evidence="4 6" id="KW-0233">DNA recombination</keyword>
<feature type="region of interest" description="Domain III" evidence="6">
    <location>
        <begin position="152"/>
        <end position="195"/>
    </location>
</feature>
<comment type="caution">
    <text evidence="6">Lacks conserved residue(s) required for the propagation of feature annotation.</text>
</comment>
<comment type="subunit">
    <text evidence="6">Homotetramer. Forms an RuvA(8)-RuvB(12)-Holliday junction (HJ) complex. HJ DNA is sandwiched between 2 RuvA tetramers; dsDNA enters through RuvA and exits via RuvB. An RuvB hexamer assembles on each DNA strand where it exits the tetramer. Each RuvB hexamer is contacted by two RuvA subunits (via domain III) on 2 adjacent RuvB subunits; this complex drives branch migration. In the full resolvosome a probable DNA-RuvA(4)-RuvB(12)-RuvC(2) complex forms which resolves the HJ.</text>
</comment>
<comment type="caution">
    <text evidence="8">The sequence shown here is derived from an EMBL/GenBank/DDBJ whole genome shotgun (WGS) entry which is preliminary data.</text>
</comment>
<proteinExistence type="inferred from homology"/>
<dbReference type="SMART" id="SM00278">
    <property type="entry name" value="HhH1"/>
    <property type="match status" value="2"/>
</dbReference>
<evidence type="ECO:0000256" key="4">
    <source>
        <dbReference type="ARBA" id="ARBA00023172"/>
    </source>
</evidence>
<dbReference type="Pfam" id="PF07499">
    <property type="entry name" value="RuvA_C"/>
    <property type="match status" value="1"/>
</dbReference>
<dbReference type="Gene3D" id="2.40.50.140">
    <property type="entry name" value="Nucleic acid-binding proteins"/>
    <property type="match status" value="1"/>
</dbReference>
<dbReference type="GO" id="GO:0005524">
    <property type="term" value="F:ATP binding"/>
    <property type="evidence" value="ECO:0007669"/>
    <property type="project" value="InterPro"/>
</dbReference>
<dbReference type="SUPFAM" id="SSF47781">
    <property type="entry name" value="RuvA domain 2-like"/>
    <property type="match status" value="1"/>
</dbReference>
<keyword evidence="3 6" id="KW-0238">DNA-binding</keyword>
<dbReference type="Gene3D" id="1.10.8.10">
    <property type="entry name" value="DNA helicase RuvA subunit, C-terminal domain"/>
    <property type="match status" value="1"/>
</dbReference>
<comment type="similarity">
    <text evidence="6">Belongs to the RuvA family.</text>
</comment>
<dbReference type="GO" id="GO:0005737">
    <property type="term" value="C:cytoplasm"/>
    <property type="evidence" value="ECO:0007669"/>
    <property type="project" value="UniProtKB-SubCell"/>
</dbReference>
<evidence type="ECO:0000256" key="1">
    <source>
        <dbReference type="ARBA" id="ARBA00022490"/>
    </source>
</evidence>
<dbReference type="HAMAP" id="MF_00031">
    <property type="entry name" value="DNA_HJ_migration_RuvA"/>
    <property type="match status" value="1"/>
</dbReference>
<keyword evidence="8" id="KW-0347">Helicase</keyword>
<evidence type="ECO:0000313" key="8">
    <source>
        <dbReference type="EMBL" id="OGN13568.1"/>
    </source>
</evidence>
<keyword evidence="8" id="KW-0067">ATP-binding</keyword>
<dbReference type="InterPro" id="IPR012340">
    <property type="entry name" value="NA-bd_OB-fold"/>
</dbReference>
<accession>A0A1F8FLZ4</accession>
<dbReference type="Proteomes" id="UP000178197">
    <property type="component" value="Unassembled WGS sequence"/>
</dbReference>
<keyword evidence="1 6" id="KW-0963">Cytoplasm</keyword>